<keyword evidence="2" id="KW-0489">Methyltransferase</keyword>
<sequence length="277" mass="30731">MTSTSCPMPCLPVASGARMIAVRANRRRPFTCATQCPEGRLPRMEPGAKGDAGPLGHDAAAYAQRQEGLSPEPLRDAAWSVAGQRAFGVVLDVGSGSGGWISRLQRNPAVERILSTDIHDAGASRLPGVEFQLRDVSRDALPWGDRSVDWVFAIEVLEHLANPRHFVKEAFRVLKPGGHLFFTTPNNDSLTARLSFLVRGYFPAFCEQDYRDSGHITPITELDARRMAVEAGFQSIDFDYPLPGRIPRSSVYWQRFVPGLRGRWWSDGLFALLTRPR</sequence>
<keyword evidence="2" id="KW-0808">Transferase</keyword>
<dbReference type="GO" id="GO:0008168">
    <property type="term" value="F:methyltransferase activity"/>
    <property type="evidence" value="ECO:0007669"/>
    <property type="project" value="UniProtKB-KW"/>
</dbReference>
<evidence type="ECO:0000313" key="3">
    <source>
        <dbReference type="Proteomes" id="UP000268313"/>
    </source>
</evidence>
<protein>
    <submittedName>
        <fullName evidence="2">SAM-dependent methyltransferase</fullName>
    </submittedName>
</protein>
<name>A0A3A8KII1_9BACT</name>
<dbReference type="GO" id="GO:0032259">
    <property type="term" value="P:methylation"/>
    <property type="evidence" value="ECO:0007669"/>
    <property type="project" value="UniProtKB-KW"/>
</dbReference>
<dbReference type="Gene3D" id="3.40.50.150">
    <property type="entry name" value="Vaccinia Virus protein VP39"/>
    <property type="match status" value="1"/>
</dbReference>
<evidence type="ECO:0000256" key="1">
    <source>
        <dbReference type="SAM" id="MobiDB-lite"/>
    </source>
</evidence>
<dbReference type="PANTHER" id="PTHR43591">
    <property type="entry name" value="METHYLTRANSFERASE"/>
    <property type="match status" value="1"/>
</dbReference>
<dbReference type="AlphaFoldDB" id="A0A3A8KII1"/>
<accession>A0A3A8KII1</accession>
<reference evidence="3" key="1">
    <citation type="submission" date="2018-09" db="EMBL/GenBank/DDBJ databases">
        <authorList>
            <person name="Livingstone P.G."/>
            <person name="Whitworth D.E."/>
        </authorList>
    </citation>
    <scope>NUCLEOTIDE SEQUENCE [LARGE SCALE GENOMIC DNA]</scope>
    <source>
        <strain evidence="3">CA043D</strain>
    </source>
</reference>
<comment type="caution">
    <text evidence="2">The sequence shown here is derived from an EMBL/GenBank/DDBJ whole genome shotgun (WGS) entry which is preliminary data.</text>
</comment>
<dbReference type="Pfam" id="PF13489">
    <property type="entry name" value="Methyltransf_23"/>
    <property type="match status" value="1"/>
</dbReference>
<dbReference type="SUPFAM" id="SSF53335">
    <property type="entry name" value="S-adenosyl-L-methionine-dependent methyltransferases"/>
    <property type="match status" value="1"/>
</dbReference>
<evidence type="ECO:0000313" key="2">
    <source>
        <dbReference type="EMBL" id="RKH07750.1"/>
    </source>
</evidence>
<proteinExistence type="predicted"/>
<dbReference type="CDD" id="cd02440">
    <property type="entry name" value="AdoMet_MTases"/>
    <property type="match status" value="1"/>
</dbReference>
<dbReference type="Proteomes" id="UP000268313">
    <property type="component" value="Unassembled WGS sequence"/>
</dbReference>
<dbReference type="EMBL" id="RAWE01000002">
    <property type="protein sequence ID" value="RKH07750.1"/>
    <property type="molecule type" value="Genomic_DNA"/>
</dbReference>
<gene>
    <name evidence="2" type="ORF">D7X32_00730</name>
</gene>
<keyword evidence="3" id="KW-1185">Reference proteome</keyword>
<dbReference type="InterPro" id="IPR029063">
    <property type="entry name" value="SAM-dependent_MTases_sf"/>
</dbReference>
<feature type="region of interest" description="Disordered" evidence="1">
    <location>
        <begin position="37"/>
        <end position="56"/>
    </location>
</feature>
<organism evidence="2 3">
    <name type="scientific">Corallococcus carmarthensis</name>
    <dbReference type="NCBI Taxonomy" id="2316728"/>
    <lineage>
        <taxon>Bacteria</taxon>
        <taxon>Pseudomonadati</taxon>
        <taxon>Myxococcota</taxon>
        <taxon>Myxococcia</taxon>
        <taxon>Myxococcales</taxon>
        <taxon>Cystobacterineae</taxon>
        <taxon>Myxococcaceae</taxon>
        <taxon>Corallococcus</taxon>
    </lineage>
</organism>
<dbReference type="PANTHER" id="PTHR43591:SF109">
    <property type="entry name" value="METHYLTRANSFERASE TYPE 11 DOMAIN-CONTAINING PROTEIN"/>
    <property type="match status" value="1"/>
</dbReference>